<evidence type="ECO:0000259" key="1">
    <source>
        <dbReference type="PROSITE" id="PS50943"/>
    </source>
</evidence>
<evidence type="ECO:0000313" key="3">
    <source>
        <dbReference type="Proteomes" id="UP000032049"/>
    </source>
</evidence>
<comment type="caution">
    <text evidence="2">The sequence shown here is derived from an EMBL/GenBank/DDBJ whole genome shotgun (WGS) entry which is preliminary data.</text>
</comment>
<keyword evidence="3" id="KW-1185">Reference proteome</keyword>
<dbReference type="EMBL" id="JXRA01000062">
    <property type="protein sequence ID" value="KIO76434.1"/>
    <property type="molecule type" value="Genomic_DNA"/>
</dbReference>
<dbReference type="GO" id="GO:0003677">
    <property type="term" value="F:DNA binding"/>
    <property type="evidence" value="ECO:0007669"/>
    <property type="project" value="InterPro"/>
</dbReference>
<dbReference type="SUPFAM" id="SSF47413">
    <property type="entry name" value="lambda repressor-like DNA-binding domains"/>
    <property type="match status" value="1"/>
</dbReference>
<evidence type="ECO:0000313" key="2">
    <source>
        <dbReference type="EMBL" id="KIO76434.1"/>
    </source>
</evidence>
<dbReference type="InterPro" id="IPR010982">
    <property type="entry name" value="Lambda_DNA-bd_dom_sf"/>
</dbReference>
<dbReference type="AlphaFoldDB" id="A0A0D0FVG8"/>
<dbReference type="Gene3D" id="1.10.260.40">
    <property type="entry name" value="lambda repressor-like DNA-binding domains"/>
    <property type="match status" value="1"/>
</dbReference>
<dbReference type="InterPro" id="IPR001387">
    <property type="entry name" value="Cro/C1-type_HTH"/>
</dbReference>
<organism evidence="2 3">
    <name type="scientific">Pedobacter lusitanus</name>
    <dbReference type="NCBI Taxonomy" id="1503925"/>
    <lineage>
        <taxon>Bacteria</taxon>
        <taxon>Pseudomonadati</taxon>
        <taxon>Bacteroidota</taxon>
        <taxon>Sphingobacteriia</taxon>
        <taxon>Sphingobacteriales</taxon>
        <taxon>Sphingobacteriaceae</taxon>
        <taxon>Pedobacter</taxon>
    </lineage>
</organism>
<dbReference type="RefSeq" id="WP_041883062.1">
    <property type="nucleotide sequence ID" value="NZ_CP157278.1"/>
</dbReference>
<name>A0A0D0FVG8_9SPHI</name>
<accession>A0A0D0FVG8</accession>
<dbReference type="CDD" id="cd00093">
    <property type="entry name" value="HTH_XRE"/>
    <property type="match status" value="1"/>
</dbReference>
<protein>
    <recommendedName>
        <fullName evidence="1">HTH cro/C1-type domain-containing protein</fullName>
    </recommendedName>
</protein>
<dbReference type="PROSITE" id="PS50943">
    <property type="entry name" value="HTH_CROC1"/>
    <property type="match status" value="1"/>
</dbReference>
<dbReference type="OrthoDB" id="1098513at2"/>
<dbReference type="STRING" id="1503925.TH53_14940"/>
<feature type="domain" description="HTH cro/C1-type" evidence="1">
    <location>
        <begin position="18"/>
        <end position="74"/>
    </location>
</feature>
<sequence>MEGKVKLDLIEQHVVDFVRKLRADKKLRQEDIAYIIGVKASFIGNVENSGNPAKYNLKHINVFADHFGLSPKDFLPNTALIEKKDKKLQC</sequence>
<proteinExistence type="predicted"/>
<dbReference type="SMART" id="SM00530">
    <property type="entry name" value="HTH_XRE"/>
    <property type="match status" value="1"/>
</dbReference>
<dbReference type="Proteomes" id="UP000032049">
    <property type="component" value="Unassembled WGS sequence"/>
</dbReference>
<gene>
    <name evidence="2" type="ORF">TH53_14940</name>
</gene>
<reference evidence="2 3" key="1">
    <citation type="submission" date="2015-01" db="EMBL/GenBank/DDBJ databases">
        <title>Draft genome sequence of Pedobacter sp. NL19 isolated from sludge of an effluent treatment pond in an abandoned uranium mine.</title>
        <authorList>
            <person name="Santos T."/>
            <person name="Caetano T."/>
            <person name="Covas C."/>
            <person name="Cruz A."/>
            <person name="Mendo S."/>
        </authorList>
    </citation>
    <scope>NUCLEOTIDE SEQUENCE [LARGE SCALE GENOMIC DNA]</scope>
    <source>
        <strain evidence="2 3">NL19</strain>
    </source>
</reference>